<accession>D2W124</accession>
<evidence type="ECO:0000313" key="1">
    <source>
        <dbReference type="EMBL" id="EFC37240.1"/>
    </source>
</evidence>
<evidence type="ECO:0000313" key="2">
    <source>
        <dbReference type="Proteomes" id="UP000006671"/>
    </source>
</evidence>
<keyword evidence="2" id="KW-1185">Reference proteome</keyword>
<dbReference type="InParanoid" id="D2W124"/>
<organism evidence="2">
    <name type="scientific">Naegleria gruberi</name>
    <name type="common">Amoeba</name>
    <dbReference type="NCBI Taxonomy" id="5762"/>
    <lineage>
        <taxon>Eukaryota</taxon>
        <taxon>Discoba</taxon>
        <taxon>Heterolobosea</taxon>
        <taxon>Tetramitia</taxon>
        <taxon>Eutetramitia</taxon>
        <taxon>Vahlkampfiidae</taxon>
        <taxon>Naegleria</taxon>
    </lineage>
</organism>
<name>D2W124_NAEGR</name>
<protein>
    <submittedName>
        <fullName evidence="1">Predicted protein</fullName>
    </submittedName>
</protein>
<dbReference type="RefSeq" id="XP_002669984.1">
    <property type="nucleotide sequence ID" value="XM_002669938.1"/>
</dbReference>
<dbReference type="GeneID" id="8853667"/>
<gene>
    <name evidence="1" type="ORF">NAEGRDRAFT_75063</name>
</gene>
<dbReference type="EMBL" id="GG738920">
    <property type="protein sequence ID" value="EFC37240.1"/>
    <property type="molecule type" value="Genomic_DNA"/>
</dbReference>
<dbReference type="KEGG" id="ngr:NAEGRDRAFT_75063"/>
<dbReference type="AlphaFoldDB" id="D2W124"/>
<sequence>MYYHYGSDLAKMVADELSISPLERSTLSHQEFDILEQCRKTIQTFAKKYPDKPEVGFFDEGEAQYFQLIKVMGITKPPYQPLFPRSKDKHSLTEFQKIGWCVKLGVDKELCQASYAGSFMINI</sequence>
<dbReference type="Proteomes" id="UP000006671">
    <property type="component" value="Unassembled WGS sequence"/>
</dbReference>
<proteinExistence type="predicted"/>
<dbReference type="VEuPathDB" id="AmoebaDB:NAEGRDRAFT_75063"/>
<reference evidence="1 2" key="1">
    <citation type="journal article" date="2010" name="Cell">
        <title>The genome of Naegleria gruberi illuminates early eukaryotic versatility.</title>
        <authorList>
            <person name="Fritz-Laylin L.K."/>
            <person name="Prochnik S.E."/>
            <person name="Ginger M.L."/>
            <person name="Dacks J.B."/>
            <person name="Carpenter M.L."/>
            <person name="Field M.C."/>
            <person name="Kuo A."/>
            <person name="Paredez A."/>
            <person name="Chapman J."/>
            <person name="Pham J."/>
            <person name="Shu S."/>
            <person name="Neupane R."/>
            <person name="Cipriano M."/>
            <person name="Mancuso J."/>
            <person name="Tu H."/>
            <person name="Salamov A."/>
            <person name="Lindquist E."/>
            <person name="Shapiro H."/>
            <person name="Lucas S."/>
            <person name="Grigoriev I.V."/>
            <person name="Cande W.Z."/>
            <person name="Fulton C."/>
            <person name="Rokhsar D.S."/>
            <person name="Dawson S.C."/>
        </authorList>
    </citation>
    <scope>NUCLEOTIDE SEQUENCE [LARGE SCALE GENOMIC DNA]</scope>
    <source>
        <strain evidence="1 2">NEG-M</strain>
    </source>
</reference>